<dbReference type="EMBL" id="CP098809">
    <property type="protein sequence ID" value="USJ27521.1"/>
    <property type="molecule type" value="Genomic_DNA"/>
</dbReference>
<gene>
    <name evidence="3" type="ORF">NE863_34410</name>
</gene>
<proteinExistence type="predicted"/>
<dbReference type="InterPro" id="IPR012373">
    <property type="entry name" value="Ferrdict_sens_TM"/>
</dbReference>
<dbReference type="Pfam" id="PF16220">
    <property type="entry name" value="DUF4880"/>
    <property type="match status" value="1"/>
</dbReference>
<evidence type="ECO:0000313" key="3">
    <source>
        <dbReference type="EMBL" id="USJ27521.1"/>
    </source>
</evidence>
<dbReference type="Proteomes" id="UP001055460">
    <property type="component" value="Plasmid pB"/>
</dbReference>
<accession>A0A9Q9DDP1</accession>
<feature type="domain" description="FecR N-terminal" evidence="2">
    <location>
        <begin position="22"/>
        <end position="63"/>
    </location>
</feature>
<dbReference type="AlphaFoldDB" id="A0A9Q9DDP1"/>
<dbReference type="InterPro" id="IPR006860">
    <property type="entry name" value="FecR"/>
</dbReference>
<dbReference type="PIRSF" id="PIRSF018266">
    <property type="entry name" value="FecR"/>
    <property type="match status" value="1"/>
</dbReference>
<feature type="domain" description="FecR protein" evidence="1">
    <location>
        <begin position="132"/>
        <end position="224"/>
    </location>
</feature>
<reference evidence="3" key="1">
    <citation type="submission" date="2022-06" db="EMBL/GenBank/DDBJ databases">
        <title>Physiological and biochemical characterization and genomic elucidation of a strain of the genus Ensifer adhaerens M8 that combines arsenic oxidation and chromium reduction.</title>
        <authorList>
            <person name="Li X."/>
            <person name="Yu c."/>
        </authorList>
    </citation>
    <scope>NUCLEOTIDE SEQUENCE</scope>
    <source>
        <strain evidence="3">M8</strain>
        <plasmid evidence="3">pB</plasmid>
    </source>
</reference>
<name>A0A9Q9DDP1_ENSAD</name>
<organism evidence="3 4">
    <name type="scientific">Ensifer adhaerens</name>
    <name type="common">Sinorhizobium morelense</name>
    <dbReference type="NCBI Taxonomy" id="106592"/>
    <lineage>
        <taxon>Bacteria</taxon>
        <taxon>Pseudomonadati</taxon>
        <taxon>Pseudomonadota</taxon>
        <taxon>Alphaproteobacteria</taxon>
        <taxon>Hyphomicrobiales</taxon>
        <taxon>Rhizobiaceae</taxon>
        <taxon>Sinorhizobium/Ensifer group</taxon>
        <taxon>Ensifer</taxon>
    </lineage>
</organism>
<evidence type="ECO:0000313" key="4">
    <source>
        <dbReference type="Proteomes" id="UP001055460"/>
    </source>
</evidence>
<dbReference type="Gene3D" id="3.55.50.30">
    <property type="match status" value="1"/>
</dbReference>
<protein>
    <submittedName>
        <fullName evidence="3">FecR domain-containing protein</fullName>
    </submittedName>
</protein>
<sequence>MGHDRPYSAGEHGFVHPDAVMDAALNWFFLLQGEPDNREITAKFEEWRSADPTHDSTFKEVAAAWALPETDEVARIFDQRLGRRDASLPATVVAFRRPKRTHVHWLGAMAATVLVTIGIQQYPSLSIQWQADYATAAGVQREVTLPDGSTVVLNTDTAIALGFEGNTRSVRLLKGEAYFDVVHDPSRPFEVVAAFSEVEVKGTAFSVRRDDDEDAIFLERGHVEVRSLADPRDRADLEPGQAITATATAISAVQPMDGSVTFAWLKGQIVFENEPFSAVLGELARYYGHSVVSSWSGFDDVAVNGRYRLDDPERAIRSLATTVGATVTRLPGGILILR</sequence>
<dbReference type="Pfam" id="PF04773">
    <property type="entry name" value="FecR"/>
    <property type="match status" value="1"/>
</dbReference>
<geneLocation type="plasmid" evidence="3 4">
    <name>pB</name>
</geneLocation>
<dbReference type="PANTHER" id="PTHR30273">
    <property type="entry name" value="PERIPLASMIC SIGNAL SENSOR AND SIGMA FACTOR ACTIVATOR FECR-RELATED"/>
    <property type="match status" value="1"/>
</dbReference>
<dbReference type="InterPro" id="IPR032623">
    <property type="entry name" value="FecR_N"/>
</dbReference>
<evidence type="ECO:0000259" key="2">
    <source>
        <dbReference type="Pfam" id="PF16220"/>
    </source>
</evidence>
<dbReference type="GO" id="GO:0016989">
    <property type="term" value="F:sigma factor antagonist activity"/>
    <property type="evidence" value="ECO:0007669"/>
    <property type="project" value="TreeGrafter"/>
</dbReference>
<dbReference type="PANTHER" id="PTHR30273:SF2">
    <property type="entry name" value="PROTEIN FECR"/>
    <property type="match status" value="1"/>
</dbReference>
<dbReference type="RefSeq" id="WP_252161115.1">
    <property type="nucleotide sequence ID" value="NZ_CP098809.1"/>
</dbReference>
<evidence type="ECO:0000259" key="1">
    <source>
        <dbReference type="Pfam" id="PF04773"/>
    </source>
</evidence>
<keyword evidence="3" id="KW-0614">Plasmid</keyword>
<dbReference type="Gene3D" id="2.60.120.1440">
    <property type="match status" value="1"/>
</dbReference>